<evidence type="ECO:0000256" key="1">
    <source>
        <dbReference type="SAM" id="Coils"/>
    </source>
</evidence>
<feature type="coiled-coil region" evidence="1">
    <location>
        <begin position="13"/>
        <end position="76"/>
    </location>
</feature>
<sequence length="109" mass="12591">MLEEKIVMREKIALHLNDQVEQLEGTVAEMQTQAAAKEEQFHAKLEAAPDRHATKVAALTRELEVMSLEKEFKTQEVRDLQMQVKMLFVENSRTADRVKLLRSSVKQLK</sequence>
<evidence type="ECO:0000313" key="3">
    <source>
        <dbReference type="Proteomes" id="UP000271974"/>
    </source>
</evidence>
<gene>
    <name evidence="2" type="ORF">EGW08_005837</name>
</gene>
<dbReference type="EMBL" id="RQTK01000140">
    <property type="protein sequence ID" value="RUS86387.1"/>
    <property type="molecule type" value="Genomic_DNA"/>
</dbReference>
<proteinExistence type="predicted"/>
<dbReference type="Proteomes" id="UP000271974">
    <property type="component" value="Unassembled WGS sequence"/>
</dbReference>
<reference evidence="2 3" key="1">
    <citation type="submission" date="2019-01" db="EMBL/GenBank/DDBJ databases">
        <title>A draft genome assembly of the solar-powered sea slug Elysia chlorotica.</title>
        <authorList>
            <person name="Cai H."/>
            <person name="Li Q."/>
            <person name="Fang X."/>
            <person name="Li J."/>
            <person name="Curtis N.E."/>
            <person name="Altenburger A."/>
            <person name="Shibata T."/>
            <person name="Feng M."/>
            <person name="Maeda T."/>
            <person name="Schwartz J.A."/>
            <person name="Shigenobu S."/>
            <person name="Lundholm N."/>
            <person name="Nishiyama T."/>
            <person name="Yang H."/>
            <person name="Hasebe M."/>
            <person name="Li S."/>
            <person name="Pierce S.K."/>
            <person name="Wang J."/>
        </authorList>
    </citation>
    <scope>NUCLEOTIDE SEQUENCE [LARGE SCALE GENOMIC DNA]</scope>
    <source>
        <strain evidence="2">EC2010</strain>
        <tissue evidence="2">Whole organism of an adult</tissue>
    </source>
</reference>
<organism evidence="2 3">
    <name type="scientific">Elysia chlorotica</name>
    <name type="common">Eastern emerald elysia</name>
    <name type="synonym">Sea slug</name>
    <dbReference type="NCBI Taxonomy" id="188477"/>
    <lineage>
        <taxon>Eukaryota</taxon>
        <taxon>Metazoa</taxon>
        <taxon>Spiralia</taxon>
        <taxon>Lophotrochozoa</taxon>
        <taxon>Mollusca</taxon>
        <taxon>Gastropoda</taxon>
        <taxon>Heterobranchia</taxon>
        <taxon>Euthyneura</taxon>
        <taxon>Panpulmonata</taxon>
        <taxon>Sacoglossa</taxon>
        <taxon>Placobranchoidea</taxon>
        <taxon>Plakobranchidae</taxon>
        <taxon>Elysia</taxon>
    </lineage>
</organism>
<feature type="non-terminal residue" evidence="2">
    <location>
        <position position="109"/>
    </location>
</feature>
<dbReference type="OrthoDB" id="10545225at2759"/>
<accession>A0A433TXX0</accession>
<keyword evidence="1" id="KW-0175">Coiled coil</keyword>
<keyword evidence="3" id="KW-1185">Reference proteome</keyword>
<protein>
    <submittedName>
        <fullName evidence="2">Uncharacterized protein</fullName>
    </submittedName>
</protein>
<comment type="caution">
    <text evidence="2">The sequence shown here is derived from an EMBL/GenBank/DDBJ whole genome shotgun (WGS) entry which is preliminary data.</text>
</comment>
<dbReference type="AlphaFoldDB" id="A0A433TXX0"/>
<name>A0A433TXX0_ELYCH</name>
<evidence type="ECO:0000313" key="2">
    <source>
        <dbReference type="EMBL" id="RUS86387.1"/>
    </source>
</evidence>